<dbReference type="AlphaFoldDB" id="A0A9P4K9Q6"/>
<organism evidence="1 2">
    <name type="scientific">Lojkania enalia</name>
    <dbReference type="NCBI Taxonomy" id="147567"/>
    <lineage>
        <taxon>Eukaryota</taxon>
        <taxon>Fungi</taxon>
        <taxon>Dikarya</taxon>
        <taxon>Ascomycota</taxon>
        <taxon>Pezizomycotina</taxon>
        <taxon>Dothideomycetes</taxon>
        <taxon>Pleosporomycetidae</taxon>
        <taxon>Pleosporales</taxon>
        <taxon>Pleosporales incertae sedis</taxon>
        <taxon>Lojkania</taxon>
    </lineage>
</organism>
<protein>
    <submittedName>
        <fullName evidence="1">Uncharacterized protein</fullName>
    </submittedName>
</protein>
<keyword evidence="2" id="KW-1185">Reference proteome</keyword>
<name>A0A9P4K9Q6_9PLEO</name>
<accession>A0A9P4K9Q6</accession>
<dbReference type="EMBL" id="ML986614">
    <property type="protein sequence ID" value="KAF2264668.1"/>
    <property type="molecule type" value="Genomic_DNA"/>
</dbReference>
<reference evidence="2" key="1">
    <citation type="journal article" date="2020" name="Stud. Mycol.">
        <title>101 Dothideomycetes genomes: A test case for predicting lifestyles and emergence of pathogens.</title>
        <authorList>
            <person name="Haridas S."/>
            <person name="Albert R."/>
            <person name="Binder M."/>
            <person name="Bloem J."/>
            <person name="LaButti K."/>
            <person name="Salamov A."/>
            <person name="Andreopoulos B."/>
            <person name="Baker S."/>
            <person name="Barry K."/>
            <person name="Bills G."/>
            <person name="Bluhm B."/>
            <person name="Cannon C."/>
            <person name="Castanera R."/>
            <person name="Culley D."/>
            <person name="Daum C."/>
            <person name="Ezra D."/>
            <person name="Gonzalez J."/>
            <person name="Henrissat B."/>
            <person name="Kuo A."/>
            <person name="Liang C."/>
            <person name="Lipzen A."/>
            <person name="Lutzoni F."/>
            <person name="Magnuson J."/>
            <person name="Mondo S."/>
            <person name="Nolan M."/>
            <person name="Ohm R."/>
            <person name="Pangilinan J."/>
            <person name="Park H.-J."/>
            <person name="Ramirez L."/>
            <person name="Alfaro M."/>
            <person name="Sun H."/>
            <person name="Tritt A."/>
            <person name="Yoshinaga Y."/>
            <person name="Zwiers L.-H."/>
            <person name="Turgeon B."/>
            <person name="Goodwin S."/>
            <person name="Spatafora J."/>
            <person name="Crous P."/>
            <person name="Grigoriev I."/>
        </authorList>
    </citation>
    <scope>NUCLEOTIDE SEQUENCE [LARGE SCALE GENOMIC DNA]</scope>
    <source>
        <strain evidence="2">CBS 304.66</strain>
    </source>
</reference>
<comment type="caution">
    <text evidence="1">The sequence shown here is derived from an EMBL/GenBank/DDBJ whole genome shotgun (WGS) entry which is preliminary data.</text>
</comment>
<proteinExistence type="predicted"/>
<sequence>MAALAIAASSSDAVSKLPTSLDKSETNWTVTRLSTTNSDSTLLREPRSTYHIYHKKETHKCISQTIYPPKERRFGPTTKEIKAKHKQRKLEAAQKKEGTVTATSESATDGSFFLHTPYLAFHDPPRVLYDGSTKHCKPVVLIHSKFLWQRYKLQVGPSIAARGVLDPRGVVCWQQHGGNSKALKADDRKLKGYKVRTWRLWGETGKKYVHRVKAARHAGASPDPDILENEADAQTNAARADEVVYLKWSRPFSSNTRRYHFAFRGIDFYWKGTGTVQETRACGFFVRFNHLKLVAKLPAPLEVKKAGMAWIEVCLGKYTSSIAAKKCGRLELFDGAIWRLIVEHMPSALPQMLVDEDGREEVEKQSEAARTELVGKSVLYHVIVATAMCMILGEQQKRETIRAIIEALISEGAVGGVGG</sequence>
<evidence type="ECO:0000313" key="1">
    <source>
        <dbReference type="EMBL" id="KAF2264668.1"/>
    </source>
</evidence>
<gene>
    <name evidence="1" type="ORF">CC78DRAFT_543948</name>
</gene>
<dbReference type="OrthoDB" id="3924768at2759"/>
<dbReference type="Proteomes" id="UP000800093">
    <property type="component" value="Unassembled WGS sequence"/>
</dbReference>
<evidence type="ECO:0000313" key="2">
    <source>
        <dbReference type="Proteomes" id="UP000800093"/>
    </source>
</evidence>